<organism evidence="1">
    <name type="scientific">Anguilla anguilla</name>
    <name type="common">European freshwater eel</name>
    <name type="synonym">Muraena anguilla</name>
    <dbReference type="NCBI Taxonomy" id="7936"/>
    <lineage>
        <taxon>Eukaryota</taxon>
        <taxon>Metazoa</taxon>
        <taxon>Chordata</taxon>
        <taxon>Craniata</taxon>
        <taxon>Vertebrata</taxon>
        <taxon>Euteleostomi</taxon>
        <taxon>Actinopterygii</taxon>
        <taxon>Neopterygii</taxon>
        <taxon>Teleostei</taxon>
        <taxon>Anguilliformes</taxon>
        <taxon>Anguillidae</taxon>
        <taxon>Anguilla</taxon>
    </lineage>
</organism>
<dbReference type="AlphaFoldDB" id="A0A0E9TW75"/>
<accession>A0A0E9TW75</accession>
<reference evidence="1" key="2">
    <citation type="journal article" date="2015" name="Fish Shellfish Immunol.">
        <title>Early steps in the European eel (Anguilla anguilla)-Vibrio vulnificus interaction in the gills: Role of the RtxA13 toxin.</title>
        <authorList>
            <person name="Callol A."/>
            <person name="Pajuelo D."/>
            <person name="Ebbesson L."/>
            <person name="Teles M."/>
            <person name="MacKenzie S."/>
            <person name="Amaro C."/>
        </authorList>
    </citation>
    <scope>NUCLEOTIDE SEQUENCE</scope>
</reference>
<proteinExistence type="predicted"/>
<protein>
    <submittedName>
        <fullName evidence="1">Uncharacterized protein</fullName>
    </submittedName>
</protein>
<evidence type="ECO:0000313" key="1">
    <source>
        <dbReference type="EMBL" id="JAH56983.1"/>
    </source>
</evidence>
<name>A0A0E9TW75_ANGAN</name>
<sequence length="42" mass="4897">MAKNALQYSAQQVSLLPFSFAEFSRLHFLLLPLPSSSFWFLY</sequence>
<dbReference type="EMBL" id="GBXM01051594">
    <property type="protein sequence ID" value="JAH56983.1"/>
    <property type="molecule type" value="Transcribed_RNA"/>
</dbReference>
<reference evidence="1" key="1">
    <citation type="submission" date="2014-11" db="EMBL/GenBank/DDBJ databases">
        <authorList>
            <person name="Amaro Gonzalez C."/>
        </authorList>
    </citation>
    <scope>NUCLEOTIDE SEQUENCE</scope>
</reference>